<keyword evidence="1" id="KW-0813">Transport</keyword>
<dbReference type="GO" id="GO:0009279">
    <property type="term" value="C:cell outer membrane"/>
    <property type="evidence" value="ECO:0007669"/>
    <property type="project" value="UniProtKB-SubCell"/>
</dbReference>
<keyword evidence="1" id="KW-0998">Cell outer membrane</keyword>
<proteinExistence type="inferred from homology"/>
<sequence length="1069" mass="119520">MKKKFTIMIMLLCLMGSQAIGQQLFPIRGKVLDIATDEVLPGTLIKVSDSQQAVVANASGEFVIRLTEGEYELSCSFIGYETEKITVSAPEGEPLLIKLRAEDLSLSEVEIVSTGYQQLPKERATGSFVQVDNELISRRITTNLIDRLEDVTPGLRFNRTGTDPINIRGRGTLFANNRPLVIIDNFPYDGPLENINPNDVESITVLRDAAAASIWGARAGNGVIVINTKRGGFNTPVTVSITSNISTTDRQDAFYRPLMGTQDYIGIERDLFNRGFYAGTENSIVRAPLSPVIETLIDARDGRITQQQADNIIEGFSMMDVRNDINDYIYRPSTLIQQAVNIQGGGKASRYGISAGYDRTAAELVGNEGERFTVSFQNDNRFLDGKLNLSTGLYAVKSEGTNNGINPIVLSMQSAGNERLYPYAQLADREGNPLPITHEYRKGFVLDAENQGLLDWQYRPLEEIQARDYRTSAIDLRLNLGLDYDIHKNFRVSAAYQFWQNKSSRNQLNPESTYFTRNLINRLTQVGPDGSLSFPIPHGDILDINNSSSFSHQLRGMLSYNNTWKDKHDLSVIAGAEVKDLQGLNNNNRFYGFDSEIGRTSAVDYTSFFSTFHFPLSVTRIPFMQGFSGNAERFTSVFANAGYTFNNKYLLSFSARKDASNIFGVETNQRGVPLWSAGLGWIISNEDFYGFDYLPHLKLRFTQGYNGNVDRSLSAFTTAEIFGNSFLTGRPFARVQNPPNPNLRWERISISNLALDFEGKNGRVYGSVEYFIKNGTDLIGEEPYPPSTGITLFKGNIAETRASGMDLVLTTENIRGKFSWNTNFFLSTINEKVTSYELKATAQQYLNFSAVGTMTLPLEGNPLFAVYALPWGGLNPDNGNPMGILDGEPSENYNAILSSANPEDLLFMGSSRPTFFGAIRNDFGYKGFNLSFNISYSGGYYFRRESILYGTNRGLGGHLDYIDRWQQPGDELSTQVPSVPEVGSANRDNIYRFSEILVERGDNIRLRDIRLSYRINTASKRKLPFRDAEIFLYGDNLGLLWKATSDPLDPDFRTTRQLRNFSTGLNITL</sequence>
<keyword evidence="1" id="KW-0812">Transmembrane</keyword>
<evidence type="ECO:0000256" key="2">
    <source>
        <dbReference type="SAM" id="SignalP"/>
    </source>
</evidence>
<dbReference type="EMBL" id="RPHB01000003">
    <property type="protein sequence ID" value="MBW3467488.1"/>
    <property type="molecule type" value="Genomic_DNA"/>
</dbReference>
<dbReference type="Pfam" id="PF13715">
    <property type="entry name" value="CarbopepD_reg_2"/>
    <property type="match status" value="1"/>
</dbReference>
<protein>
    <submittedName>
        <fullName evidence="4">SusC/RagA family TonB-linked outer membrane protein</fullName>
    </submittedName>
</protein>
<dbReference type="InterPro" id="IPR023996">
    <property type="entry name" value="TonB-dep_OMP_SusC/RagA"/>
</dbReference>
<feature type="domain" description="TonB-dependent receptor plug" evidence="3">
    <location>
        <begin position="121"/>
        <end position="223"/>
    </location>
</feature>
<name>A0A951IV48_9BACT</name>
<accession>A0A951IV48</accession>
<keyword evidence="5" id="KW-1185">Reference proteome</keyword>
<comment type="subcellular location">
    <subcellularLocation>
        <location evidence="1">Cell outer membrane</location>
        <topology evidence="1">Multi-pass membrane protein</topology>
    </subcellularLocation>
</comment>
<organism evidence="4 5">
    <name type="scientific">Arthrospiribacter ruber</name>
    <dbReference type="NCBI Taxonomy" id="2487934"/>
    <lineage>
        <taxon>Bacteria</taxon>
        <taxon>Pseudomonadati</taxon>
        <taxon>Bacteroidota</taxon>
        <taxon>Cytophagia</taxon>
        <taxon>Cytophagales</taxon>
        <taxon>Cyclobacteriaceae</taxon>
        <taxon>Arthrospiribacter</taxon>
    </lineage>
</organism>
<keyword evidence="2" id="KW-0732">Signal</keyword>
<dbReference type="RefSeq" id="WP_219287758.1">
    <property type="nucleotide sequence ID" value="NZ_RPHB01000003.1"/>
</dbReference>
<evidence type="ECO:0000313" key="4">
    <source>
        <dbReference type="EMBL" id="MBW3467488.1"/>
    </source>
</evidence>
<dbReference type="InterPro" id="IPR012910">
    <property type="entry name" value="Plug_dom"/>
</dbReference>
<comment type="similarity">
    <text evidence="1">Belongs to the TonB-dependent receptor family.</text>
</comment>
<feature type="chain" id="PRO_5037968073" evidence="2">
    <location>
        <begin position="22"/>
        <end position="1069"/>
    </location>
</feature>
<keyword evidence="1" id="KW-0472">Membrane</keyword>
<dbReference type="NCBIfam" id="TIGR04057">
    <property type="entry name" value="SusC_RagA_signa"/>
    <property type="match status" value="1"/>
</dbReference>
<dbReference type="PROSITE" id="PS52016">
    <property type="entry name" value="TONB_DEPENDENT_REC_3"/>
    <property type="match status" value="1"/>
</dbReference>
<dbReference type="AlphaFoldDB" id="A0A951IV48"/>
<dbReference type="Pfam" id="PF07715">
    <property type="entry name" value="Plug"/>
    <property type="match status" value="1"/>
</dbReference>
<dbReference type="InterPro" id="IPR023997">
    <property type="entry name" value="TonB-dep_OMP_SusC/RagA_CS"/>
</dbReference>
<dbReference type="Proteomes" id="UP000727490">
    <property type="component" value="Unassembled WGS sequence"/>
</dbReference>
<comment type="caution">
    <text evidence="4">The sequence shown here is derived from an EMBL/GenBank/DDBJ whole genome shotgun (WGS) entry which is preliminary data.</text>
</comment>
<dbReference type="NCBIfam" id="TIGR04056">
    <property type="entry name" value="OMP_RagA_SusC"/>
    <property type="match status" value="1"/>
</dbReference>
<gene>
    <name evidence="4" type="ORF">EGN73_06630</name>
</gene>
<feature type="signal peptide" evidence="2">
    <location>
        <begin position="1"/>
        <end position="21"/>
    </location>
</feature>
<evidence type="ECO:0000256" key="1">
    <source>
        <dbReference type="PROSITE-ProRule" id="PRU01360"/>
    </source>
</evidence>
<dbReference type="InterPro" id="IPR039426">
    <property type="entry name" value="TonB-dep_rcpt-like"/>
</dbReference>
<evidence type="ECO:0000313" key="5">
    <source>
        <dbReference type="Proteomes" id="UP000727490"/>
    </source>
</evidence>
<reference evidence="4 5" key="1">
    <citation type="journal article" date="2020" name="Syst. Appl. Microbiol.">
        <title>Arthrospiribacter ruber gen. nov., sp. nov., a novel bacterium isolated from Arthrospira cultures.</title>
        <authorList>
            <person name="Waleron M."/>
            <person name="Misztak A."/>
            <person name="Waleron M.M."/>
            <person name="Furmaniak M."/>
            <person name="Mrozik A."/>
            <person name="Waleron K."/>
        </authorList>
    </citation>
    <scope>NUCLEOTIDE SEQUENCE [LARGE SCALE GENOMIC DNA]</scope>
    <source>
        <strain evidence="4 5">DPMB0001</strain>
    </source>
</reference>
<evidence type="ECO:0000259" key="3">
    <source>
        <dbReference type="Pfam" id="PF07715"/>
    </source>
</evidence>
<keyword evidence="1" id="KW-1134">Transmembrane beta strand</keyword>